<dbReference type="OrthoDB" id="9776669at2"/>
<dbReference type="Proteomes" id="UP000242231">
    <property type="component" value="Unassembled WGS sequence"/>
</dbReference>
<evidence type="ECO:0000313" key="2">
    <source>
        <dbReference type="EMBL" id="PPL17757.1"/>
    </source>
</evidence>
<accession>A0A2P5TPZ7</accession>
<keyword evidence="3" id="KW-1185">Reference proteome</keyword>
<dbReference type="SUPFAM" id="SSF53850">
    <property type="entry name" value="Periplasmic binding protein-like II"/>
    <property type="match status" value="1"/>
</dbReference>
<dbReference type="PANTHER" id="PTHR42941">
    <property type="entry name" value="SLL1037 PROTEIN"/>
    <property type="match status" value="1"/>
</dbReference>
<evidence type="ECO:0000256" key="1">
    <source>
        <dbReference type="SAM" id="SignalP"/>
    </source>
</evidence>
<dbReference type="Pfam" id="PF16868">
    <property type="entry name" value="NMT1_3"/>
    <property type="match status" value="1"/>
</dbReference>
<comment type="caution">
    <text evidence="2">The sequence shown here is derived from an EMBL/GenBank/DDBJ whole genome shotgun (WGS) entry which is preliminary data.</text>
</comment>
<evidence type="ECO:0000313" key="3">
    <source>
        <dbReference type="Proteomes" id="UP000242231"/>
    </source>
</evidence>
<gene>
    <name evidence="2" type="ORF">UN63_04120</name>
</gene>
<dbReference type="EMBL" id="MPZM01000005">
    <property type="protein sequence ID" value="PPL17757.1"/>
    <property type="molecule type" value="Genomic_DNA"/>
</dbReference>
<dbReference type="Gene3D" id="3.40.190.10">
    <property type="entry name" value="Periplasmic binding protein-like II"/>
    <property type="match status" value="2"/>
</dbReference>
<organism evidence="2 3">
    <name type="scientific">Oceanisphaera arctica</name>
    <dbReference type="NCBI Taxonomy" id="641510"/>
    <lineage>
        <taxon>Bacteria</taxon>
        <taxon>Pseudomonadati</taxon>
        <taxon>Pseudomonadota</taxon>
        <taxon>Gammaproteobacteria</taxon>
        <taxon>Aeromonadales</taxon>
        <taxon>Aeromonadaceae</taxon>
        <taxon>Oceanisphaera</taxon>
    </lineage>
</organism>
<dbReference type="RefSeq" id="WP_104485510.1">
    <property type="nucleotide sequence ID" value="NZ_BMYB01000011.1"/>
</dbReference>
<protein>
    <submittedName>
        <fullName evidence="2">C4-dicarboxylate ABC transporter substrate-binding protein</fullName>
    </submittedName>
</protein>
<proteinExistence type="predicted"/>
<dbReference type="InterPro" id="IPR011852">
    <property type="entry name" value="TRAP_TAXI"/>
</dbReference>
<name>A0A2P5TPZ7_9GAMM</name>
<sequence>MSIRKNQSRRLALTFGLLAALSAPMAGMAAEPVFITMGTGGMTGVYYPTGGAICRLVNQGRAEHGIRCSVESTGGSPHNIASLRRGELELGMVQSDVEYQAYQGTGPFAEQGPYQELRSVFALHGEALTIVARKEANIHSFEDLKGKKVNIGNPGSGHRETMDSLLQAYGWSHDDFGQVSELRPAEHSQALCNNRIDAFVYVVGHPNGSIREAASACEVNLVSISDAVVEKLVAEHSYYRPVTLAGGQYRGTEEEIHTFEVSANLVTHASVPEPVIYELTKAVFDHFEQFIRMHPSLTSLQPAQMIGVGLSAPLHPGASRYFREKGWLE</sequence>
<dbReference type="PANTHER" id="PTHR42941:SF1">
    <property type="entry name" value="SLL1037 PROTEIN"/>
    <property type="match status" value="1"/>
</dbReference>
<reference evidence="3" key="1">
    <citation type="submission" date="2016-11" db="EMBL/GenBank/DDBJ databases">
        <authorList>
            <person name="Sisinthy S."/>
            <person name="Ara S."/>
            <person name="Gundlapally S.R."/>
        </authorList>
    </citation>
    <scope>NUCLEOTIDE SEQUENCE [LARGE SCALE GENOMIC DNA]</scope>
    <source>
        <strain evidence="3">V1-41</strain>
    </source>
</reference>
<dbReference type="AlphaFoldDB" id="A0A2P5TPZ7"/>
<dbReference type="CDD" id="cd13568">
    <property type="entry name" value="PBP2_TAXI_TRAP_like_3"/>
    <property type="match status" value="1"/>
</dbReference>
<feature type="signal peptide" evidence="1">
    <location>
        <begin position="1"/>
        <end position="29"/>
    </location>
</feature>
<dbReference type="NCBIfam" id="TIGR02122">
    <property type="entry name" value="TRAP_TAXI"/>
    <property type="match status" value="1"/>
</dbReference>
<feature type="chain" id="PRO_5018130105" evidence="1">
    <location>
        <begin position="30"/>
        <end position="329"/>
    </location>
</feature>
<keyword evidence="1" id="KW-0732">Signal</keyword>